<sequence>GQTIRQVAWDTHIPQATLQRHAAGDVEHFGPGRPTYFTVEEEKRLASALTVLQRHAEFKLKTPLPLEKSRANVSGSIVTKWFDLTDAGYNTSNNGWMEEVTFFQWFMKLFLKHSKNIPRPLLLLLDGHASHRSVRLIQAAIEHEVILLALRPHTTHILQPLDVVVFKPVKDKWKQILASNQNSDKTVNKDRFPGLLAQLFEKGAIKKSNIVQ</sequence>
<name>A0A8S2XFA1_9BILA</name>
<dbReference type="Pfam" id="PF03184">
    <property type="entry name" value="DDE_1"/>
    <property type="match status" value="1"/>
</dbReference>
<dbReference type="InterPro" id="IPR004875">
    <property type="entry name" value="DDE_SF_endonuclease_dom"/>
</dbReference>
<evidence type="ECO:0000259" key="1">
    <source>
        <dbReference type="Pfam" id="PF03184"/>
    </source>
</evidence>
<dbReference type="GO" id="GO:0005634">
    <property type="term" value="C:nucleus"/>
    <property type="evidence" value="ECO:0007669"/>
    <property type="project" value="TreeGrafter"/>
</dbReference>
<evidence type="ECO:0000313" key="2">
    <source>
        <dbReference type="EMBL" id="CAF4492510.1"/>
    </source>
</evidence>
<dbReference type="AlphaFoldDB" id="A0A8S2XFA1"/>
<protein>
    <recommendedName>
        <fullName evidence="1">DDE-1 domain-containing protein</fullName>
    </recommendedName>
</protein>
<dbReference type="Proteomes" id="UP000681722">
    <property type="component" value="Unassembled WGS sequence"/>
</dbReference>
<reference evidence="2" key="1">
    <citation type="submission" date="2021-02" db="EMBL/GenBank/DDBJ databases">
        <authorList>
            <person name="Nowell W R."/>
        </authorList>
    </citation>
    <scope>NUCLEOTIDE SEQUENCE</scope>
</reference>
<feature type="domain" description="DDE-1" evidence="1">
    <location>
        <begin position="86"/>
        <end position="180"/>
    </location>
</feature>
<dbReference type="PANTHER" id="PTHR19303:SF74">
    <property type="entry name" value="POGO TRANSPOSABLE ELEMENT WITH KRAB DOMAIN"/>
    <property type="match status" value="1"/>
</dbReference>
<feature type="non-terminal residue" evidence="2">
    <location>
        <position position="1"/>
    </location>
</feature>
<gene>
    <name evidence="2" type="ORF">SRO942_LOCUS44403</name>
</gene>
<proteinExistence type="predicted"/>
<accession>A0A8S2XFA1</accession>
<comment type="caution">
    <text evidence="2">The sequence shown here is derived from an EMBL/GenBank/DDBJ whole genome shotgun (WGS) entry which is preliminary data.</text>
</comment>
<dbReference type="EMBL" id="CAJOBC010104553">
    <property type="protein sequence ID" value="CAF4492510.1"/>
    <property type="molecule type" value="Genomic_DNA"/>
</dbReference>
<dbReference type="InterPro" id="IPR050863">
    <property type="entry name" value="CenT-Element_Derived"/>
</dbReference>
<feature type="non-terminal residue" evidence="2">
    <location>
        <position position="212"/>
    </location>
</feature>
<organism evidence="2 3">
    <name type="scientific">Didymodactylos carnosus</name>
    <dbReference type="NCBI Taxonomy" id="1234261"/>
    <lineage>
        <taxon>Eukaryota</taxon>
        <taxon>Metazoa</taxon>
        <taxon>Spiralia</taxon>
        <taxon>Gnathifera</taxon>
        <taxon>Rotifera</taxon>
        <taxon>Eurotatoria</taxon>
        <taxon>Bdelloidea</taxon>
        <taxon>Philodinida</taxon>
        <taxon>Philodinidae</taxon>
        <taxon>Didymodactylos</taxon>
    </lineage>
</organism>
<evidence type="ECO:0000313" key="3">
    <source>
        <dbReference type="Proteomes" id="UP000681722"/>
    </source>
</evidence>
<dbReference type="PANTHER" id="PTHR19303">
    <property type="entry name" value="TRANSPOSON"/>
    <property type="match status" value="1"/>
</dbReference>
<dbReference type="OrthoDB" id="10043687at2759"/>
<dbReference type="GO" id="GO:0003677">
    <property type="term" value="F:DNA binding"/>
    <property type="evidence" value="ECO:0007669"/>
    <property type="project" value="TreeGrafter"/>
</dbReference>